<evidence type="ECO:0000259" key="7">
    <source>
        <dbReference type="PROSITE" id="PS51675"/>
    </source>
</evidence>
<sequence>MADDNPRKTSEVDLSKVPAHVANPRTKSWKDRTEDERRAIFAAKKAAKKERAKKAREEAHAAQKKHWESLTEEERAAIKAKTAAKHDQKRKAQQELHDTCMRNMADETLPTLAFDLQFEGVMNERGVKSTISQVKYSYSIMRAAGFPVKPLIYSRVADGEGGAAPSRCLSELRAFDGFHKYPPPMVEAKWGDFAASRPVVYLSADSPTVLTDLEPGTTYMIGAFVDHNSKKGLTKAFADEHSVRTARLPIQESIDATNMCKVLTINHVVDSVVHFMKSKSWTEAFTACLPMRNVPTSERAKVGNSTADPSASGSEVDVGDDD</sequence>
<dbReference type="InterPro" id="IPR028564">
    <property type="entry name" value="MT_TRM10-typ"/>
</dbReference>
<proteinExistence type="predicted"/>
<dbReference type="InterPro" id="IPR038459">
    <property type="entry name" value="MT_TRM10-typ_sf"/>
</dbReference>
<evidence type="ECO:0000256" key="1">
    <source>
        <dbReference type="ARBA" id="ARBA00012797"/>
    </source>
</evidence>
<accession>A0A7S1LF44</accession>
<dbReference type="PANTHER" id="PTHR13563">
    <property type="entry name" value="TRNA (GUANINE-9-) METHYLTRANSFERASE"/>
    <property type="match status" value="1"/>
</dbReference>
<dbReference type="AlphaFoldDB" id="A0A7S1LF44"/>
<organism evidence="8">
    <name type="scientific">Neobodo designis</name>
    <name type="common">Flagellated protozoan</name>
    <name type="synonym">Bodo designis</name>
    <dbReference type="NCBI Taxonomy" id="312471"/>
    <lineage>
        <taxon>Eukaryota</taxon>
        <taxon>Discoba</taxon>
        <taxon>Euglenozoa</taxon>
        <taxon>Kinetoplastea</taxon>
        <taxon>Metakinetoplastina</taxon>
        <taxon>Neobodonida</taxon>
        <taxon>Neobodo</taxon>
    </lineage>
</organism>
<dbReference type="GO" id="GO:0002939">
    <property type="term" value="P:tRNA N1-guanine methylation"/>
    <property type="evidence" value="ECO:0007669"/>
    <property type="project" value="TreeGrafter"/>
</dbReference>
<dbReference type="Gene3D" id="3.40.1280.30">
    <property type="match status" value="1"/>
</dbReference>
<feature type="compositionally biased region" description="Basic and acidic residues" evidence="6">
    <location>
        <begin position="28"/>
        <end position="39"/>
    </location>
</feature>
<feature type="region of interest" description="Disordered" evidence="6">
    <location>
        <begin position="1"/>
        <end position="70"/>
    </location>
</feature>
<dbReference type="EMBL" id="HBGF01011605">
    <property type="protein sequence ID" value="CAD9102017.1"/>
    <property type="molecule type" value="Transcribed_RNA"/>
</dbReference>
<evidence type="ECO:0000256" key="6">
    <source>
        <dbReference type="SAM" id="MobiDB-lite"/>
    </source>
</evidence>
<feature type="compositionally biased region" description="Basic and acidic residues" evidence="6">
    <location>
        <begin position="55"/>
        <end position="70"/>
    </location>
</feature>
<evidence type="ECO:0000256" key="2">
    <source>
        <dbReference type="ARBA" id="ARBA00022603"/>
    </source>
</evidence>
<feature type="compositionally biased region" description="Polar residues" evidence="6">
    <location>
        <begin position="303"/>
        <end position="313"/>
    </location>
</feature>
<keyword evidence="4" id="KW-0949">S-adenosyl-L-methionine</keyword>
<feature type="domain" description="SAM-dependent MTase TRM10-type" evidence="7">
    <location>
        <begin position="88"/>
        <end position="296"/>
    </location>
</feature>
<gene>
    <name evidence="8" type="ORF">NDES1114_LOCUS7746</name>
</gene>
<dbReference type="InterPro" id="IPR007356">
    <property type="entry name" value="tRNA_m1G_MeTrfase_euk"/>
</dbReference>
<keyword evidence="2" id="KW-0489">Methyltransferase</keyword>
<evidence type="ECO:0000256" key="3">
    <source>
        <dbReference type="ARBA" id="ARBA00022679"/>
    </source>
</evidence>
<dbReference type="PROSITE" id="PS51675">
    <property type="entry name" value="SAM_MT_TRM10"/>
    <property type="match status" value="1"/>
</dbReference>
<dbReference type="GO" id="GO:0000049">
    <property type="term" value="F:tRNA binding"/>
    <property type="evidence" value="ECO:0007669"/>
    <property type="project" value="TreeGrafter"/>
</dbReference>
<feature type="region of interest" description="Disordered" evidence="6">
    <location>
        <begin position="297"/>
        <end position="322"/>
    </location>
</feature>
<dbReference type="PANTHER" id="PTHR13563:SF13">
    <property type="entry name" value="TRNA METHYLTRANSFERASE 10 HOMOLOG A"/>
    <property type="match status" value="1"/>
</dbReference>
<dbReference type="CDD" id="cd18089">
    <property type="entry name" value="SPOUT_Trm10-like"/>
    <property type="match status" value="1"/>
</dbReference>
<dbReference type="GO" id="GO:0005634">
    <property type="term" value="C:nucleus"/>
    <property type="evidence" value="ECO:0007669"/>
    <property type="project" value="TreeGrafter"/>
</dbReference>
<evidence type="ECO:0000256" key="5">
    <source>
        <dbReference type="ARBA" id="ARBA00048434"/>
    </source>
</evidence>
<keyword evidence="3" id="KW-0808">Transferase</keyword>
<evidence type="ECO:0000256" key="4">
    <source>
        <dbReference type="ARBA" id="ARBA00022691"/>
    </source>
</evidence>
<dbReference type="GO" id="GO:0052905">
    <property type="term" value="F:tRNA (guanosine(9)-N1)-methyltransferase activity"/>
    <property type="evidence" value="ECO:0007669"/>
    <property type="project" value="UniProtKB-EC"/>
</dbReference>
<protein>
    <recommendedName>
        <fullName evidence="1">tRNA (guanine(9)-N(1))-methyltransferase</fullName>
        <ecNumber evidence="1">2.1.1.221</ecNumber>
    </recommendedName>
</protein>
<feature type="compositionally biased region" description="Basic residues" evidence="6">
    <location>
        <begin position="45"/>
        <end position="54"/>
    </location>
</feature>
<feature type="compositionally biased region" description="Basic and acidic residues" evidence="6">
    <location>
        <begin position="1"/>
        <end position="14"/>
    </location>
</feature>
<evidence type="ECO:0000313" key="8">
    <source>
        <dbReference type="EMBL" id="CAD9102017.1"/>
    </source>
</evidence>
<reference evidence="8" key="1">
    <citation type="submission" date="2021-01" db="EMBL/GenBank/DDBJ databases">
        <authorList>
            <person name="Corre E."/>
            <person name="Pelletier E."/>
            <person name="Niang G."/>
            <person name="Scheremetjew M."/>
            <person name="Finn R."/>
            <person name="Kale V."/>
            <person name="Holt S."/>
            <person name="Cochrane G."/>
            <person name="Meng A."/>
            <person name="Brown T."/>
            <person name="Cohen L."/>
        </authorList>
    </citation>
    <scope>NUCLEOTIDE SEQUENCE</scope>
    <source>
        <strain evidence="8">CCAP 1951/1</strain>
    </source>
</reference>
<dbReference type="EC" id="2.1.1.221" evidence="1"/>
<comment type="catalytic activity">
    <reaction evidence="5">
        <text>guanosine(9) in tRNA + S-adenosyl-L-methionine = N(1)-methylguanosine(9) in tRNA + S-adenosyl-L-homocysteine + H(+)</text>
        <dbReference type="Rhea" id="RHEA:43156"/>
        <dbReference type="Rhea" id="RHEA-COMP:10367"/>
        <dbReference type="Rhea" id="RHEA-COMP:10368"/>
        <dbReference type="ChEBI" id="CHEBI:15378"/>
        <dbReference type="ChEBI" id="CHEBI:57856"/>
        <dbReference type="ChEBI" id="CHEBI:59789"/>
        <dbReference type="ChEBI" id="CHEBI:73542"/>
        <dbReference type="ChEBI" id="CHEBI:74269"/>
        <dbReference type="EC" id="2.1.1.221"/>
    </reaction>
</comment>
<name>A0A7S1LF44_NEODS</name>